<dbReference type="Gene3D" id="3.40.50.2300">
    <property type="match status" value="1"/>
</dbReference>
<proteinExistence type="predicted"/>
<dbReference type="InterPro" id="IPR050595">
    <property type="entry name" value="Bact_response_regulator"/>
</dbReference>
<accession>A0ABS9SKF8</accession>
<feature type="domain" description="Response regulatory" evidence="3">
    <location>
        <begin position="3"/>
        <end position="75"/>
    </location>
</feature>
<dbReference type="InterPro" id="IPR011006">
    <property type="entry name" value="CheY-like_superfamily"/>
</dbReference>
<name>A0ABS9SKF8_9BACT</name>
<dbReference type="SUPFAM" id="SSF52172">
    <property type="entry name" value="CheY-like"/>
    <property type="match status" value="1"/>
</dbReference>
<keyword evidence="5" id="KW-1185">Reference proteome</keyword>
<evidence type="ECO:0000313" key="4">
    <source>
        <dbReference type="EMBL" id="MCH5598848.1"/>
    </source>
</evidence>
<dbReference type="EMBL" id="JAKWBL010000002">
    <property type="protein sequence ID" value="MCH5598848.1"/>
    <property type="molecule type" value="Genomic_DNA"/>
</dbReference>
<dbReference type="PANTHER" id="PTHR44591:SF3">
    <property type="entry name" value="RESPONSE REGULATORY DOMAIN-CONTAINING PROTEIN"/>
    <property type="match status" value="1"/>
</dbReference>
<evidence type="ECO:0000256" key="1">
    <source>
        <dbReference type="ARBA" id="ARBA00022553"/>
    </source>
</evidence>
<gene>
    <name evidence="4" type="ORF">MKP09_13500</name>
</gene>
<feature type="modified residue" description="4-aspartylphosphate" evidence="2">
    <location>
        <position position="50"/>
    </location>
</feature>
<dbReference type="PROSITE" id="PS50110">
    <property type="entry name" value="RESPONSE_REGULATORY"/>
    <property type="match status" value="1"/>
</dbReference>
<keyword evidence="1 2" id="KW-0597">Phosphoprotein</keyword>
<reference evidence="4 5" key="1">
    <citation type="submission" date="2022-02" db="EMBL/GenBank/DDBJ databases">
        <authorList>
            <person name="Min J."/>
        </authorList>
    </citation>
    <scope>NUCLEOTIDE SEQUENCE [LARGE SCALE GENOMIC DNA]</scope>
    <source>
        <strain evidence="4 5">GR10-1</strain>
    </source>
</reference>
<dbReference type="RefSeq" id="WP_240830517.1">
    <property type="nucleotide sequence ID" value="NZ_JAKWBL010000002.1"/>
</dbReference>
<organism evidence="4 5">
    <name type="scientific">Niabella ginsengisoli</name>
    <dbReference type="NCBI Taxonomy" id="522298"/>
    <lineage>
        <taxon>Bacteria</taxon>
        <taxon>Pseudomonadati</taxon>
        <taxon>Bacteroidota</taxon>
        <taxon>Chitinophagia</taxon>
        <taxon>Chitinophagales</taxon>
        <taxon>Chitinophagaceae</taxon>
        <taxon>Niabella</taxon>
    </lineage>
</organism>
<dbReference type="InterPro" id="IPR001789">
    <property type="entry name" value="Sig_transdc_resp-reg_receiver"/>
</dbReference>
<evidence type="ECO:0000256" key="2">
    <source>
        <dbReference type="PROSITE-ProRule" id="PRU00169"/>
    </source>
</evidence>
<comment type="caution">
    <text evidence="4">The sequence shown here is derived from an EMBL/GenBank/DDBJ whole genome shotgun (WGS) entry which is preliminary data.</text>
</comment>
<evidence type="ECO:0000259" key="3">
    <source>
        <dbReference type="PROSITE" id="PS50110"/>
    </source>
</evidence>
<dbReference type="Proteomes" id="UP001202248">
    <property type="component" value="Unassembled WGS sequence"/>
</dbReference>
<evidence type="ECO:0000313" key="5">
    <source>
        <dbReference type="Proteomes" id="UP001202248"/>
    </source>
</evidence>
<dbReference type="PANTHER" id="PTHR44591">
    <property type="entry name" value="STRESS RESPONSE REGULATOR PROTEIN 1"/>
    <property type="match status" value="1"/>
</dbReference>
<dbReference type="Pfam" id="PF00072">
    <property type="entry name" value="Response_reg"/>
    <property type="match status" value="1"/>
</dbReference>
<sequence length="75" mass="8402">MKTIFLVEDDESLQDIVRLIFGQSGFNISIFGSGEDLLTEASRPDIYLLDKELPGIDGLEVCKKLKADPQKKVFL</sequence>
<protein>
    <submittedName>
        <fullName evidence="4">Response regulator</fullName>
    </submittedName>
</protein>